<sequence length="64" mass="7065">MNWYYFAYDFGSSSVGFGDLAYTLKTTPNPVPEPTTAMSLVTLGAWGVTSRLKRRVKAIDNLST</sequence>
<dbReference type="EMBL" id="JACJRF010000050">
    <property type="protein sequence ID" value="MBD2346624.1"/>
    <property type="molecule type" value="Genomic_DNA"/>
</dbReference>
<evidence type="ECO:0000313" key="2">
    <source>
        <dbReference type="EMBL" id="MBD2346624.1"/>
    </source>
</evidence>
<accession>A0ABR8CUH8</accession>
<dbReference type="NCBIfam" id="TIGR02595">
    <property type="entry name" value="PEP_CTERM"/>
    <property type="match status" value="1"/>
</dbReference>
<name>A0ABR8CUH8_9NOST</name>
<comment type="caution">
    <text evidence="2">The sequence shown here is derived from an EMBL/GenBank/DDBJ whole genome shotgun (WGS) entry which is preliminary data.</text>
</comment>
<evidence type="ECO:0000259" key="1">
    <source>
        <dbReference type="Pfam" id="PF07589"/>
    </source>
</evidence>
<evidence type="ECO:0000313" key="3">
    <source>
        <dbReference type="Proteomes" id="UP000607281"/>
    </source>
</evidence>
<protein>
    <submittedName>
        <fullName evidence="2">PEP-CTERM sorting domain-containing protein</fullName>
    </submittedName>
</protein>
<reference evidence="2 3" key="1">
    <citation type="journal article" date="2020" name="ISME J.">
        <title>Comparative genomics reveals insights into cyanobacterial evolution and habitat adaptation.</title>
        <authorList>
            <person name="Chen M.Y."/>
            <person name="Teng W.K."/>
            <person name="Zhao L."/>
            <person name="Hu C.X."/>
            <person name="Zhou Y.K."/>
            <person name="Han B.P."/>
            <person name="Song L.R."/>
            <person name="Shu W.S."/>
        </authorList>
    </citation>
    <scope>NUCLEOTIDE SEQUENCE [LARGE SCALE GENOMIC DNA]</scope>
    <source>
        <strain evidence="2 3">FACHB-260</strain>
    </source>
</reference>
<proteinExistence type="predicted"/>
<dbReference type="Proteomes" id="UP000607281">
    <property type="component" value="Unassembled WGS sequence"/>
</dbReference>
<feature type="domain" description="Ice-binding protein C-terminal" evidence="1">
    <location>
        <begin position="30"/>
        <end position="55"/>
    </location>
</feature>
<dbReference type="Pfam" id="PF07589">
    <property type="entry name" value="PEP-CTERM"/>
    <property type="match status" value="1"/>
</dbReference>
<dbReference type="InterPro" id="IPR013424">
    <property type="entry name" value="Ice-binding_C"/>
</dbReference>
<gene>
    <name evidence="2" type="ORF">H6G18_21100</name>
</gene>
<organism evidence="2 3">
    <name type="scientific">Anabaena subtropica FACHB-260</name>
    <dbReference type="NCBI Taxonomy" id="2692884"/>
    <lineage>
        <taxon>Bacteria</taxon>
        <taxon>Bacillati</taxon>
        <taxon>Cyanobacteriota</taxon>
        <taxon>Cyanophyceae</taxon>
        <taxon>Nostocales</taxon>
        <taxon>Nostocaceae</taxon>
        <taxon>Anabaena</taxon>
    </lineage>
</organism>
<dbReference type="RefSeq" id="WP_190409042.1">
    <property type="nucleotide sequence ID" value="NZ_JACJRF010000050.1"/>
</dbReference>
<keyword evidence="3" id="KW-1185">Reference proteome</keyword>